<dbReference type="AlphaFoldDB" id="A0A350P1Y0"/>
<dbReference type="Proteomes" id="UP000263517">
    <property type="component" value="Unassembled WGS sequence"/>
</dbReference>
<name>A0A350P1Y0_9ALTE</name>
<reference evidence="1 2" key="1">
    <citation type="journal article" date="2018" name="Nat. Biotechnol.">
        <title>A standardized bacterial taxonomy based on genome phylogeny substantially revises the tree of life.</title>
        <authorList>
            <person name="Parks D.H."/>
            <person name="Chuvochina M."/>
            <person name="Waite D.W."/>
            <person name="Rinke C."/>
            <person name="Skarshewski A."/>
            <person name="Chaumeil P.A."/>
            <person name="Hugenholtz P."/>
        </authorList>
    </citation>
    <scope>NUCLEOTIDE SEQUENCE [LARGE SCALE GENOMIC DNA]</scope>
    <source>
        <strain evidence="1">UBA11978</strain>
    </source>
</reference>
<dbReference type="EMBL" id="DNAN01000207">
    <property type="protein sequence ID" value="HAW75297.1"/>
    <property type="molecule type" value="Genomic_DNA"/>
</dbReference>
<evidence type="ECO:0000313" key="1">
    <source>
        <dbReference type="EMBL" id="HAW75297.1"/>
    </source>
</evidence>
<protein>
    <submittedName>
        <fullName evidence="1">Uncharacterized protein</fullName>
    </submittedName>
</protein>
<organism evidence="1 2">
    <name type="scientific">Alteromonas australica</name>
    <dbReference type="NCBI Taxonomy" id="589873"/>
    <lineage>
        <taxon>Bacteria</taxon>
        <taxon>Pseudomonadati</taxon>
        <taxon>Pseudomonadota</taxon>
        <taxon>Gammaproteobacteria</taxon>
        <taxon>Alteromonadales</taxon>
        <taxon>Alteromonadaceae</taxon>
        <taxon>Alteromonas/Salinimonas group</taxon>
        <taxon>Alteromonas</taxon>
    </lineage>
</organism>
<proteinExistence type="predicted"/>
<comment type="caution">
    <text evidence="1">The sequence shown here is derived from an EMBL/GenBank/DDBJ whole genome shotgun (WGS) entry which is preliminary data.</text>
</comment>
<accession>A0A350P1Y0</accession>
<sequence length="225" mass="25188">MPAGLGGKLNKNALGKAIKQEIINHSGCNRFPIKGEQWEEISVRALQSVGLKTEWKAGSHGSGADIWLANLNQGISNKSGKITRTKSTGKYELSISSYRTTKYKTLEEKLDFFDGDGKNFKNYLILTREEDENTRKYKVIFIDASKITAKKLKWSVKTGKTSKQTGWSGVNKNLGIKMNIVKSMSDQFWIYLDLNKFKGAETLAEVSIPMDKLGKTHMIVEAMPC</sequence>
<evidence type="ECO:0000313" key="2">
    <source>
        <dbReference type="Proteomes" id="UP000263517"/>
    </source>
</evidence>
<gene>
    <name evidence="1" type="ORF">DCW74_06125</name>
</gene>